<protein>
    <recommendedName>
        <fullName evidence="4">EthD domain-containing protein</fullName>
    </recommendedName>
</protein>
<name>A0A3N0CIZ3_9ACTN</name>
<feature type="region of interest" description="Disordered" evidence="1">
    <location>
        <begin position="57"/>
        <end position="78"/>
    </location>
</feature>
<evidence type="ECO:0000256" key="1">
    <source>
        <dbReference type="SAM" id="MobiDB-lite"/>
    </source>
</evidence>
<proteinExistence type="predicted"/>
<evidence type="ECO:0008006" key="4">
    <source>
        <dbReference type="Google" id="ProtNLM"/>
    </source>
</evidence>
<dbReference type="Proteomes" id="UP000267128">
    <property type="component" value="Unassembled WGS sequence"/>
</dbReference>
<comment type="caution">
    <text evidence="2">The sequence shown here is derived from an EMBL/GenBank/DDBJ whole genome shotgun (WGS) entry which is preliminary data.</text>
</comment>
<dbReference type="OrthoDB" id="3481501at2"/>
<gene>
    <name evidence="2" type="ORF">EFK50_14385</name>
</gene>
<sequence>MSMDGNPDEPTQALLLVLTRPVSPDVDGEFNTWYDDVHLPEVVDLIDGVTGATRYRLRDPFDREPNDHADKGHEQAGPYGYPYAALYSIASRDPSDVVKDILRHSSDGGFTMSDALDTRSLRPTFLLLDSLES</sequence>
<evidence type="ECO:0000313" key="3">
    <source>
        <dbReference type="Proteomes" id="UP000267128"/>
    </source>
</evidence>
<dbReference type="EMBL" id="RJSE01000007">
    <property type="protein sequence ID" value="RNL62913.1"/>
    <property type="molecule type" value="Genomic_DNA"/>
</dbReference>
<dbReference type="RefSeq" id="WP_148046184.1">
    <property type="nucleotide sequence ID" value="NZ_RJSE01000007.1"/>
</dbReference>
<keyword evidence="3" id="KW-1185">Reference proteome</keyword>
<dbReference type="AlphaFoldDB" id="A0A3N0CIZ3"/>
<feature type="compositionally biased region" description="Basic and acidic residues" evidence="1">
    <location>
        <begin position="57"/>
        <end position="74"/>
    </location>
</feature>
<evidence type="ECO:0000313" key="2">
    <source>
        <dbReference type="EMBL" id="RNL62913.1"/>
    </source>
</evidence>
<organism evidence="2 3">
    <name type="scientific">Nocardioides marmoriginsengisoli</name>
    <dbReference type="NCBI Taxonomy" id="661483"/>
    <lineage>
        <taxon>Bacteria</taxon>
        <taxon>Bacillati</taxon>
        <taxon>Actinomycetota</taxon>
        <taxon>Actinomycetes</taxon>
        <taxon>Propionibacteriales</taxon>
        <taxon>Nocardioidaceae</taxon>
        <taxon>Nocardioides</taxon>
    </lineage>
</organism>
<reference evidence="2 3" key="1">
    <citation type="submission" date="2018-11" db="EMBL/GenBank/DDBJ databases">
        <authorList>
            <person name="Li F."/>
        </authorList>
    </citation>
    <scope>NUCLEOTIDE SEQUENCE [LARGE SCALE GENOMIC DNA]</scope>
    <source>
        <strain evidence="2 3">Gsoil 097</strain>
    </source>
</reference>
<accession>A0A3N0CIZ3</accession>